<dbReference type="OrthoDB" id="1000924at2759"/>
<name>A0A7J9CPN7_GOSGO</name>
<comment type="caution">
    <text evidence="1">The sequence shown here is derived from an EMBL/GenBank/DDBJ whole genome shotgun (WGS) entry which is preliminary data.</text>
</comment>
<gene>
    <name evidence="1" type="ORF">Gogos_001874</name>
</gene>
<dbReference type="Proteomes" id="UP000593579">
    <property type="component" value="Unassembled WGS sequence"/>
</dbReference>
<evidence type="ECO:0000313" key="2">
    <source>
        <dbReference type="Proteomes" id="UP000593579"/>
    </source>
</evidence>
<proteinExistence type="predicted"/>
<evidence type="ECO:0000313" key="1">
    <source>
        <dbReference type="EMBL" id="MBA0750463.1"/>
    </source>
</evidence>
<keyword evidence="2" id="KW-1185">Reference proteome</keyword>
<reference evidence="1 2" key="1">
    <citation type="journal article" date="2019" name="Genome Biol. Evol.">
        <title>Insights into the evolution of the New World diploid cottons (Gossypium, subgenus Houzingenia) based on genome sequencing.</title>
        <authorList>
            <person name="Grover C.E."/>
            <person name="Arick M.A. 2nd"/>
            <person name="Thrash A."/>
            <person name="Conover J.L."/>
            <person name="Sanders W.S."/>
            <person name="Peterson D.G."/>
            <person name="Frelichowski J.E."/>
            <person name="Scheffler J.A."/>
            <person name="Scheffler B.E."/>
            <person name="Wendel J.F."/>
        </authorList>
    </citation>
    <scope>NUCLEOTIDE SEQUENCE [LARGE SCALE GENOMIC DNA]</scope>
    <source>
        <strain evidence="1">5</strain>
        <tissue evidence="1">Leaf</tissue>
    </source>
</reference>
<sequence length="75" mass="8925">MELHDGDVIMTIIDGILFICLSKRVHSLIEKTMSLTMIIKLMGRRVWFNSTHSENRNQQFNLWTWKMTTIKLNDE</sequence>
<dbReference type="EMBL" id="JABEZY010000012">
    <property type="protein sequence ID" value="MBA0750463.1"/>
    <property type="molecule type" value="Genomic_DNA"/>
</dbReference>
<accession>A0A7J9CPN7</accession>
<dbReference type="AlphaFoldDB" id="A0A7J9CPN7"/>
<protein>
    <submittedName>
        <fullName evidence="1">Uncharacterized protein</fullName>
    </submittedName>
</protein>
<organism evidence="1 2">
    <name type="scientific">Gossypium gossypioides</name>
    <name type="common">Mexican cotton</name>
    <name type="synonym">Selera gossypioides</name>
    <dbReference type="NCBI Taxonomy" id="34282"/>
    <lineage>
        <taxon>Eukaryota</taxon>
        <taxon>Viridiplantae</taxon>
        <taxon>Streptophyta</taxon>
        <taxon>Embryophyta</taxon>
        <taxon>Tracheophyta</taxon>
        <taxon>Spermatophyta</taxon>
        <taxon>Magnoliopsida</taxon>
        <taxon>eudicotyledons</taxon>
        <taxon>Gunneridae</taxon>
        <taxon>Pentapetalae</taxon>
        <taxon>rosids</taxon>
        <taxon>malvids</taxon>
        <taxon>Malvales</taxon>
        <taxon>Malvaceae</taxon>
        <taxon>Malvoideae</taxon>
        <taxon>Gossypium</taxon>
    </lineage>
</organism>